<comment type="caution">
    <text evidence="7">The sequence shown here is derived from an EMBL/GenBank/DDBJ whole genome shotgun (WGS) entry which is preliminary data.</text>
</comment>
<evidence type="ECO:0000256" key="3">
    <source>
        <dbReference type="ARBA" id="ARBA00022692"/>
    </source>
</evidence>
<dbReference type="GO" id="GO:0016020">
    <property type="term" value="C:membrane"/>
    <property type="evidence" value="ECO:0007669"/>
    <property type="project" value="UniProtKB-SubCell"/>
</dbReference>
<name>A0A9W6B1U9_9LACO</name>
<dbReference type="PANTHER" id="PTHR21716:SF62">
    <property type="entry name" value="TRANSPORT PROTEIN YDBI-RELATED"/>
    <property type="match status" value="1"/>
</dbReference>
<proteinExistence type="inferred from homology"/>
<comment type="similarity">
    <text evidence="2">Belongs to the autoinducer-2 exporter (AI-2E) (TC 2.A.86) family.</text>
</comment>
<protein>
    <submittedName>
        <fullName evidence="7">AI-2E family transporter</fullName>
    </submittedName>
</protein>
<feature type="transmembrane region" description="Helical" evidence="6">
    <location>
        <begin position="229"/>
        <end position="253"/>
    </location>
</feature>
<evidence type="ECO:0000256" key="4">
    <source>
        <dbReference type="ARBA" id="ARBA00022989"/>
    </source>
</evidence>
<feature type="transmembrane region" description="Helical" evidence="6">
    <location>
        <begin position="200"/>
        <end position="223"/>
    </location>
</feature>
<keyword evidence="5 6" id="KW-0472">Membrane</keyword>
<dbReference type="InterPro" id="IPR002549">
    <property type="entry name" value="AI-2E-like"/>
</dbReference>
<organism evidence="7 8">
    <name type="scientific">Philodulcilactobacillus myokoensis</name>
    <dbReference type="NCBI Taxonomy" id="2929573"/>
    <lineage>
        <taxon>Bacteria</taxon>
        <taxon>Bacillati</taxon>
        <taxon>Bacillota</taxon>
        <taxon>Bacilli</taxon>
        <taxon>Lactobacillales</taxon>
        <taxon>Lactobacillaceae</taxon>
        <taxon>Philodulcilactobacillus</taxon>
    </lineage>
</organism>
<dbReference type="EMBL" id="BRPL01000002">
    <property type="protein sequence ID" value="GLB47246.1"/>
    <property type="molecule type" value="Genomic_DNA"/>
</dbReference>
<reference evidence="7" key="2">
    <citation type="journal article" date="2023" name="PLoS ONE">
        <title>Philodulcilactobacillus myokoensis gen. nov., sp. nov., a fructophilic, acidophilic, and agar-phobic lactic acid bacterium isolated from fermented vegetable extracts.</title>
        <authorList>
            <person name="Kouya T."/>
            <person name="Ishiyama Y."/>
            <person name="Ohashi S."/>
            <person name="Kumakubo R."/>
            <person name="Yamazaki T."/>
            <person name="Otaki T."/>
        </authorList>
    </citation>
    <scope>NUCLEOTIDE SEQUENCE</scope>
    <source>
        <strain evidence="7">WR16-4</strain>
    </source>
</reference>
<feature type="transmembrane region" description="Helical" evidence="6">
    <location>
        <begin position="140"/>
        <end position="163"/>
    </location>
</feature>
<evidence type="ECO:0000256" key="5">
    <source>
        <dbReference type="ARBA" id="ARBA00023136"/>
    </source>
</evidence>
<keyword evidence="4 6" id="KW-1133">Transmembrane helix</keyword>
<dbReference type="Pfam" id="PF01594">
    <property type="entry name" value="AI-2E_transport"/>
    <property type="match status" value="1"/>
</dbReference>
<keyword evidence="3 6" id="KW-0812">Transmembrane</keyword>
<dbReference type="GO" id="GO:0055085">
    <property type="term" value="P:transmembrane transport"/>
    <property type="evidence" value="ECO:0007669"/>
    <property type="project" value="TreeGrafter"/>
</dbReference>
<evidence type="ECO:0000313" key="8">
    <source>
        <dbReference type="Proteomes" id="UP001144204"/>
    </source>
</evidence>
<dbReference type="PANTHER" id="PTHR21716">
    <property type="entry name" value="TRANSMEMBRANE PROTEIN"/>
    <property type="match status" value="1"/>
</dbReference>
<feature type="transmembrane region" description="Helical" evidence="6">
    <location>
        <begin position="63"/>
        <end position="84"/>
    </location>
</feature>
<accession>A0A9W6B1U9</accession>
<evidence type="ECO:0000256" key="6">
    <source>
        <dbReference type="SAM" id="Phobius"/>
    </source>
</evidence>
<feature type="transmembrane region" description="Helical" evidence="6">
    <location>
        <begin position="297"/>
        <end position="327"/>
    </location>
</feature>
<keyword evidence="8" id="KW-1185">Reference proteome</keyword>
<sequence length="337" mass="38495">MKVWHQFLQNIKLRRYCVLLFLILILYLFRDMMNTILLTFIFTLLVTRLVQAIRKRIRIPAPILVIIIYLLIIFGIVALVVNYIPVIAHQAVIATNSVLDFYQNQVPDDKTAKWVLNYVDKYKSSIMTGLKTSIDTIVDYISNIGSVGISVFMSVLLSFFFTLEENQLAKFSKQFLNSEFGWFFQDVLHFAKIFIKTFGVVLEAQFFIAICNTIITTVVMGFMKMPQLAILSLMVFFLSLVPVAGVIISLIPLSIIGYSVGGFQYIIYLVIMIAVVHALEAYVLNPKFMSSKTELPIFYTFIVLLIGEKIFGGWGLIVSVPVFTFFLDILDVHKLKK</sequence>
<feature type="transmembrane region" description="Helical" evidence="6">
    <location>
        <begin position="265"/>
        <end position="285"/>
    </location>
</feature>
<reference evidence="7" key="1">
    <citation type="submission" date="2022-07" db="EMBL/GenBank/DDBJ databases">
        <authorList>
            <person name="Kouya T."/>
            <person name="Ishiyama Y."/>
        </authorList>
    </citation>
    <scope>NUCLEOTIDE SEQUENCE</scope>
    <source>
        <strain evidence="7">WR16-4</strain>
    </source>
</reference>
<comment type="subcellular location">
    <subcellularLocation>
        <location evidence="1">Membrane</location>
        <topology evidence="1">Multi-pass membrane protein</topology>
    </subcellularLocation>
</comment>
<evidence type="ECO:0000256" key="2">
    <source>
        <dbReference type="ARBA" id="ARBA00009773"/>
    </source>
</evidence>
<dbReference type="RefSeq" id="WP_286136703.1">
    <property type="nucleotide sequence ID" value="NZ_BRPL01000002.1"/>
</dbReference>
<evidence type="ECO:0000256" key="1">
    <source>
        <dbReference type="ARBA" id="ARBA00004141"/>
    </source>
</evidence>
<evidence type="ECO:0000313" key="7">
    <source>
        <dbReference type="EMBL" id="GLB47246.1"/>
    </source>
</evidence>
<dbReference type="AlphaFoldDB" id="A0A9W6B1U9"/>
<dbReference type="Proteomes" id="UP001144204">
    <property type="component" value="Unassembled WGS sequence"/>
</dbReference>
<gene>
    <name evidence="7" type="ORF">WR164_12250</name>
</gene>